<evidence type="ECO:0000313" key="2">
    <source>
        <dbReference type="Proteomes" id="UP000604046"/>
    </source>
</evidence>
<dbReference type="EMBL" id="CAJNDS010002712">
    <property type="protein sequence ID" value="CAE7570508.1"/>
    <property type="molecule type" value="Genomic_DNA"/>
</dbReference>
<keyword evidence="2" id="KW-1185">Reference proteome</keyword>
<proteinExistence type="predicted"/>
<dbReference type="AlphaFoldDB" id="A0A812UN20"/>
<evidence type="ECO:0000313" key="1">
    <source>
        <dbReference type="EMBL" id="CAE7570508.1"/>
    </source>
</evidence>
<name>A0A812UN20_9DINO</name>
<dbReference type="Proteomes" id="UP000604046">
    <property type="component" value="Unassembled WGS sequence"/>
</dbReference>
<accession>A0A812UN20</accession>
<comment type="caution">
    <text evidence="1">The sequence shown here is derived from an EMBL/GenBank/DDBJ whole genome shotgun (WGS) entry which is preliminary data.</text>
</comment>
<organism evidence="1 2">
    <name type="scientific">Symbiodinium natans</name>
    <dbReference type="NCBI Taxonomy" id="878477"/>
    <lineage>
        <taxon>Eukaryota</taxon>
        <taxon>Sar</taxon>
        <taxon>Alveolata</taxon>
        <taxon>Dinophyceae</taxon>
        <taxon>Suessiales</taxon>
        <taxon>Symbiodiniaceae</taxon>
        <taxon>Symbiodinium</taxon>
    </lineage>
</organism>
<protein>
    <submittedName>
        <fullName evidence="1">Uncharacterized protein</fullName>
    </submittedName>
</protein>
<sequence>MKAPGQFVVPRGLGSLSQALQARKRSYDEAFQENKKVYDLSQSRSYMRTELVDSSFMTLTKNSSTIFSSKHNRSLAAQELFTASATGSPVIDISNLPSS</sequence>
<gene>
    <name evidence="1" type="ORF">SNAT2548_LOCUS32475</name>
</gene>
<reference evidence="1" key="1">
    <citation type="submission" date="2021-02" db="EMBL/GenBank/DDBJ databases">
        <authorList>
            <person name="Dougan E. K."/>
            <person name="Rhodes N."/>
            <person name="Thang M."/>
            <person name="Chan C."/>
        </authorList>
    </citation>
    <scope>NUCLEOTIDE SEQUENCE</scope>
</reference>